<dbReference type="NCBIfam" id="NF006718">
    <property type="entry name" value="PRK09256.1"/>
    <property type="match status" value="1"/>
</dbReference>
<dbReference type="Pfam" id="PF00472">
    <property type="entry name" value="RF-1"/>
    <property type="match status" value="1"/>
</dbReference>
<dbReference type="GO" id="GO:0004045">
    <property type="term" value="F:peptidyl-tRNA hydrolase activity"/>
    <property type="evidence" value="ECO:0007669"/>
    <property type="project" value="UniProtKB-EC"/>
</dbReference>
<dbReference type="AlphaFoldDB" id="A0A2S9XDZ8"/>
<dbReference type="PANTHER" id="PTHR47814">
    <property type="entry name" value="PEPTIDYL-TRNA HYDROLASE ARFB"/>
    <property type="match status" value="1"/>
</dbReference>
<dbReference type="GO" id="GO:0043022">
    <property type="term" value="F:ribosome binding"/>
    <property type="evidence" value="ECO:0007669"/>
    <property type="project" value="TreeGrafter"/>
</dbReference>
<dbReference type="EMBL" id="PVNK01000258">
    <property type="protein sequence ID" value="PRP91077.1"/>
    <property type="molecule type" value="Genomic_DNA"/>
</dbReference>
<keyword evidence="4" id="KW-1185">Reference proteome</keyword>
<dbReference type="OrthoDB" id="9815709at2"/>
<evidence type="ECO:0000313" key="3">
    <source>
        <dbReference type="EMBL" id="PRP91077.1"/>
    </source>
</evidence>
<reference evidence="3 4" key="1">
    <citation type="submission" date="2018-03" db="EMBL/GenBank/DDBJ databases">
        <title>Draft Genome Sequences of the Obligatory Marine Myxobacteria Enhygromyxa salina SWB005.</title>
        <authorList>
            <person name="Poehlein A."/>
            <person name="Moghaddam J.A."/>
            <person name="Harms H."/>
            <person name="Alanjari M."/>
            <person name="Koenig G.M."/>
            <person name="Daniel R."/>
            <person name="Schaeberle T.F."/>
        </authorList>
    </citation>
    <scope>NUCLEOTIDE SEQUENCE [LARGE SCALE GENOMIC DNA]</scope>
    <source>
        <strain evidence="3 4">SWB005</strain>
    </source>
</reference>
<organism evidence="3 4">
    <name type="scientific">Enhygromyxa salina</name>
    <dbReference type="NCBI Taxonomy" id="215803"/>
    <lineage>
        <taxon>Bacteria</taxon>
        <taxon>Pseudomonadati</taxon>
        <taxon>Myxococcota</taxon>
        <taxon>Polyangia</taxon>
        <taxon>Nannocystales</taxon>
        <taxon>Nannocystaceae</taxon>
        <taxon>Enhygromyxa</taxon>
    </lineage>
</organism>
<dbReference type="Proteomes" id="UP000237968">
    <property type="component" value="Unassembled WGS sequence"/>
</dbReference>
<proteinExistence type="predicted"/>
<accession>A0A2S9XDZ8</accession>
<keyword evidence="3" id="KW-0378">Hydrolase</keyword>
<feature type="compositionally biased region" description="Basic residues" evidence="1">
    <location>
        <begin position="104"/>
        <end position="120"/>
    </location>
</feature>
<dbReference type="InterPro" id="IPR000352">
    <property type="entry name" value="Pep_chain_release_fac_I"/>
</dbReference>
<dbReference type="RefSeq" id="WP_106395071.1">
    <property type="nucleotide sequence ID" value="NZ_PVNK01000258.1"/>
</dbReference>
<feature type="region of interest" description="Disordered" evidence="1">
    <location>
        <begin position="100"/>
        <end position="142"/>
    </location>
</feature>
<dbReference type="GO" id="GO:0003747">
    <property type="term" value="F:translation release factor activity"/>
    <property type="evidence" value="ECO:0007669"/>
    <property type="project" value="InterPro"/>
</dbReference>
<dbReference type="PROSITE" id="PS00745">
    <property type="entry name" value="RF_PROK_I"/>
    <property type="match status" value="1"/>
</dbReference>
<sequence>MEDLVVNQDLTIPARELSWTAVASGGPGGQNVNKVATKVQLRWDLPSSAALPEWARLRLLSLAGRRVDADGCVMITSASTRSQDRNLELARERLADLVREALARPKRRRPTRPSRAAKRRRLEDKRRLSQKKAGRRGGREHD</sequence>
<protein>
    <submittedName>
        <fullName evidence="3">Peptidyl-tRNA hydrolase ArfB</fullName>
        <ecNumber evidence="3">3.1.1.29</ecNumber>
    </submittedName>
</protein>
<feature type="domain" description="Prokaryotic-type class I peptide chain release factors" evidence="2">
    <location>
        <begin position="23"/>
        <end position="39"/>
    </location>
</feature>
<evidence type="ECO:0000313" key="4">
    <source>
        <dbReference type="Proteomes" id="UP000237968"/>
    </source>
</evidence>
<evidence type="ECO:0000259" key="2">
    <source>
        <dbReference type="PROSITE" id="PS00745"/>
    </source>
</evidence>
<dbReference type="GO" id="GO:0072344">
    <property type="term" value="P:rescue of stalled ribosome"/>
    <property type="evidence" value="ECO:0007669"/>
    <property type="project" value="TreeGrafter"/>
</dbReference>
<name>A0A2S9XDZ8_9BACT</name>
<gene>
    <name evidence="3" type="primary">arfB</name>
    <name evidence="3" type="ORF">ENSA5_58720</name>
</gene>
<dbReference type="EC" id="3.1.1.29" evidence="3"/>
<dbReference type="PANTHER" id="PTHR47814:SF1">
    <property type="entry name" value="PEPTIDYL-TRNA HYDROLASE ARFB"/>
    <property type="match status" value="1"/>
</dbReference>
<comment type="caution">
    <text evidence="3">The sequence shown here is derived from an EMBL/GenBank/DDBJ whole genome shotgun (WGS) entry which is preliminary data.</text>
</comment>
<dbReference type="SUPFAM" id="SSF110916">
    <property type="entry name" value="Peptidyl-tRNA hydrolase domain-like"/>
    <property type="match status" value="1"/>
</dbReference>
<dbReference type="Gene3D" id="3.30.160.20">
    <property type="match status" value="1"/>
</dbReference>
<evidence type="ECO:0000256" key="1">
    <source>
        <dbReference type="SAM" id="MobiDB-lite"/>
    </source>
</evidence>